<dbReference type="KEGG" id="loa:LOAG_19024"/>
<dbReference type="Gene3D" id="3.90.70.10">
    <property type="entry name" value="Cysteine proteinases"/>
    <property type="match status" value="2"/>
</dbReference>
<protein>
    <submittedName>
        <fullName evidence="9">Uncharacterized protein</fullName>
    </submittedName>
</protein>
<evidence type="ECO:0000256" key="6">
    <source>
        <dbReference type="ARBA" id="ARBA00023157"/>
    </source>
</evidence>
<dbReference type="OrthoDB" id="10253408at2759"/>
<evidence type="ECO:0000256" key="4">
    <source>
        <dbReference type="ARBA" id="ARBA00022807"/>
    </source>
</evidence>
<dbReference type="EMBL" id="JH713023">
    <property type="protein sequence ID" value="EJD73559.1"/>
    <property type="molecule type" value="Genomic_DNA"/>
</dbReference>
<dbReference type="OMA" id="VAYMKID"/>
<dbReference type="InterPro" id="IPR013128">
    <property type="entry name" value="Peptidase_C1A"/>
</dbReference>
<evidence type="ECO:0000256" key="5">
    <source>
        <dbReference type="ARBA" id="ARBA00023145"/>
    </source>
</evidence>
<dbReference type="SUPFAM" id="SSF54001">
    <property type="entry name" value="Cysteine proteinases"/>
    <property type="match status" value="2"/>
</dbReference>
<dbReference type="GeneID" id="9950189"/>
<dbReference type="InterPro" id="IPR013201">
    <property type="entry name" value="Prot_inhib_I29"/>
</dbReference>
<dbReference type="RefSeq" id="XP_020304518.1">
    <property type="nucleotide sequence ID" value="XM_020451681.1"/>
</dbReference>
<dbReference type="InParanoid" id="A0A1S0UD96"/>
<dbReference type="SMART" id="SM00645">
    <property type="entry name" value="Pept_C1"/>
    <property type="match status" value="1"/>
</dbReference>
<dbReference type="CTD" id="9950189"/>
<comment type="similarity">
    <text evidence="1">Belongs to the peptidase C1 family.</text>
</comment>
<keyword evidence="3" id="KW-0378">Hydrolase</keyword>
<evidence type="ECO:0000256" key="1">
    <source>
        <dbReference type="ARBA" id="ARBA00008455"/>
    </source>
</evidence>
<proteinExistence type="inferred from homology"/>
<keyword evidence="6" id="KW-1015">Disulfide bond</keyword>
<dbReference type="InterPro" id="IPR038765">
    <property type="entry name" value="Papain-like_cys_pep_sf"/>
</dbReference>
<dbReference type="CDD" id="cd02248">
    <property type="entry name" value="Peptidase_C1A"/>
    <property type="match status" value="1"/>
</dbReference>
<dbReference type="InterPro" id="IPR039417">
    <property type="entry name" value="Peptidase_C1A_papain-like"/>
</dbReference>
<reference evidence="9" key="1">
    <citation type="submission" date="2012-04" db="EMBL/GenBank/DDBJ databases">
        <title>The Genome Sequence of Loa loa.</title>
        <authorList>
            <consortium name="The Broad Institute Genome Sequencing Platform"/>
            <consortium name="Broad Institute Genome Sequencing Center for Infectious Disease"/>
            <person name="Nutman T.B."/>
            <person name="Fink D.L."/>
            <person name="Russ C."/>
            <person name="Young S."/>
            <person name="Zeng Q."/>
            <person name="Gargeya S."/>
            <person name="Alvarado L."/>
            <person name="Berlin A."/>
            <person name="Chapman S.B."/>
            <person name="Chen Z."/>
            <person name="Freedman E."/>
            <person name="Gellesch M."/>
            <person name="Goldberg J."/>
            <person name="Griggs A."/>
            <person name="Gujja S."/>
            <person name="Heilman E.R."/>
            <person name="Heiman D."/>
            <person name="Howarth C."/>
            <person name="Mehta T."/>
            <person name="Neiman D."/>
            <person name="Pearson M."/>
            <person name="Roberts A."/>
            <person name="Saif S."/>
            <person name="Shea T."/>
            <person name="Shenoy N."/>
            <person name="Sisk P."/>
            <person name="Stolte C."/>
            <person name="Sykes S."/>
            <person name="White J."/>
            <person name="Yandava C."/>
            <person name="Haas B."/>
            <person name="Henn M.R."/>
            <person name="Nusbaum C."/>
            <person name="Birren B."/>
        </authorList>
    </citation>
    <scope>NUCLEOTIDE SEQUENCE [LARGE SCALE GENOMIC DNA]</scope>
</reference>
<gene>
    <name evidence="9" type="ORF">LOAG_19024</name>
</gene>
<dbReference type="PANTHER" id="PTHR12411">
    <property type="entry name" value="CYSTEINE PROTEASE FAMILY C1-RELATED"/>
    <property type="match status" value="1"/>
</dbReference>
<keyword evidence="5" id="KW-0865">Zymogen</keyword>
<dbReference type="InterPro" id="IPR000668">
    <property type="entry name" value="Peptidase_C1A_C"/>
</dbReference>
<evidence type="ECO:0000259" key="7">
    <source>
        <dbReference type="SMART" id="SM00645"/>
    </source>
</evidence>
<name>A0A1S0UD96_LOALO</name>
<dbReference type="InterPro" id="IPR000169">
    <property type="entry name" value="Pept_cys_AS"/>
</dbReference>
<feature type="domain" description="Cathepsin propeptide inhibitor" evidence="8">
    <location>
        <begin position="1"/>
        <end position="39"/>
    </location>
</feature>
<accession>A0A1S0UD96</accession>
<dbReference type="PROSITE" id="PS00139">
    <property type="entry name" value="THIOL_PROTEASE_CYS"/>
    <property type="match status" value="1"/>
</dbReference>
<dbReference type="Pfam" id="PF00112">
    <property type="entry name" value="Peptidase_C1"/>
    <property type="match status" value="1"/>
</dbReference>
<dbReference type="GO" id="GO:0008234">
    <property type="term" value="F:cysteine-type peptidase activity"/>
    <property type="evidence" value="ECO:0007669"/>
    <property type="project" value="UniProtKB-KW"/>
</dbReference>
<feature type="domain" description="Peptidase C1A papain C-terminal" evidence="7">
    <location>
        <begin position="118"/>
        <end position="276"/>
    </location>
</feature>
<keyword evidence="4" id="KW-0788">Thiol protease</keyword>
<dbReference type="GO" id="GO:0006508">
    <property type="term" value="P:proteolysis"/>
    <property type="evidence" value="ECO:0007669"/>
    <property type="project" value="UniProtKB-KW"/>
</dbReference>
<evidence type="ECO:0000313" key="9">
    <source>
        <dbReference type="EMBL" id="EJD73559.1"/>
    </source>
</evidence>
<evidence type="ECO:0000256" key="2">
    <source>
        <dbReference type="ARBA" id="ARBA00022670"/>
    </source>
</evidence>
<evidence type="ECO:0000256" key="3">
    <source>
        <dbReference type="ARBA" id="ARBA00022801"/>
    </source>
</evidence>
<keyword evidence="2" id="KW-0645">Protease</keyword>
<organism evidence="9">
    <name type="scientific">Loa loa</name>
    <name type="common">Eye worm</name>
    <name type="synonym">Filaria loa</name>
    <dbReference type="NCBI Taxonomy" id="7209"/>
    <lineage>
        <taxon>Eukaryota</taxon>
        <taxon>Metazoa</taxon>
        <taxon>Ecdysozoa</taxon>
        <taxon>Nematoda</taxon>
        <taxon>Chromadorea</taxon>
        <taxon>Rhabditida</taxon>
        <taxon>Spirurina</taxon>
        <taxon>Spiruromorpha</taxon>
        <taxon>Filarioidea</taxon>
        <taxon>Onchocercidae</taxon>
        <taxon>Loa</taxon>
    </lineage>
</organism>
<sequence length="277" mass="31597">MTYLKNVKEIQRHNKRYERDEETYELAINHLTDMLPEEFNKLRGFHSQKIKLSDFENVAYMKIDEPLPENVDWREKGAVSEVKEQLPEEFNKLRGFHSQKIKLSDFENVAYMKIDEPLPENVDWREKGAVSEVKEQGLCGSCWTFSAAGALEGQNFLKTGKLVNLSEQNILDCSDDSYGNYGCDGGLMMNAFKYVRENDGIDTEESYPYEGYQAQCRYSNESRGATAYDAKLLPWGDELQLQAAVASIGPISAAINSGLIRFYKKGIFSSLKMPKNC</sequence>
<evidence type="ECO:0000259" key="8">
    <source>
        <dbReference type="SMART" id="SM00848"/>
    </source>
</evidence>
<dbReference type="AlphaFoldDB" id="A0A1S0UD96"/>
<dbReference type="Pfam" id="PF08246">
    <property type="entry name" value="Inhibitor_I29"/>
    <property type="match status" value="1"/>
</dbReference>
<dbReference type="SMART" id="SM00848">
    <property type="entry name" value="Inhibitor_I29"/>
    <property type="match status" value="1"/>
</dbReference>